<reference evidence="10 11" key="1">
    <citation type="journal article" date="2013" name="Genome Biol.">
        <title>The genome sequence of the most widely cultivated cacao type and its use to identify candidate genes regulating pod color.</title>
        <authorList>
            <person name="Motamayor J.C."/>
            <person name="Mockaitis K."/>
            <person name="Schmutz J."/>
            <person name="Haiminen N."/>
            <person name="Iii D.L."/>
            <person name="Cornejo O."/>
            <person name="Findley S.D."/>
            <person name="Zheng P."/>
            <person name="Utro F."/>
            <person name="Royaert S."/>
            <person name="Saski C."/>
            <person name="Jenkins J."/>
            <person name="Podicheti R."/>
            <person name="Zhao M."/>
            <person name="Scheffler B.E."/>
            <person name="Stack J.C."/>
            <person name="Feltus F.A."/>
            <person name="Mustiga G.M."/>
            <person name="Amores F."/>
            <person name="Phillips W."/>
            <person name="Marelli J.P."/>
            <person name="May G.D."/>
            <person name="Shapiro H."/>
            <person name="Ma J."/>
            <person name="Bustamante C.D."/>
            <person name="Schnell R.J."/>
            <person name="Main D."/>
            <person name="Gilbert D."/>
            <person name="Parida L."/>
            <person name="Kuhn D.N."/>
        </authorList>
    </citation>
    <scope>NUCLEOTIDE SEQUENCE [LARGE SCALE GENOMIC DNA]</scope>
    <source>
        <strain evidence="11">cv. Matina 1-6</strain>
    </source>
</reference>
<feature type="transmembrane region" description="Helical" evidence="8">
    <location>
        <begin position="68"/>
        <end position="90"/>
    </location>
</feature>
<evidence type="ECO:0000256" key="8">
    <source>
        <dbReference type="RuleBase" id="RU361233"/>
    </source>
</evidence>
<gene>
    <name evidence="10" type="ORF">TCM_014723</name>
</gene>
<comment type="subcellular location">
    <subcellularLocation>
        <location evidence="1 8">Cell membrane</location>
        <topology evidence="1 8">Multi-pass membrane protein</topology>
    </subcellularLocation>
</comment>
<sequence>MESIEAKFPENPSLKTHKLVLGAQICLRIVAIATALAATWVMLTSKQTVMVFGIPFDARYSYSSAFKFFAFANAFACGFTVLSLLFVFFFSRRGLTPANYFLLFLHDLLMMSLALSGVAAGTAIGYVGRFGNIHAGWLQICDRLGKFCHKVTASLIFSYLSVLCLLVLTIISASKSRQIKV</sequence>
<keyword evidence="6 8" id="KW-1133">Transmembrane helix</keyword>
<dbReference type="HOGENOM" id="CLU_066104_3_0_1"/>
<proteinExistence type="inferred from homology"/>
<dbReference type="Proteomes" id="UP000026915">
    <property type="component" value="Chromosome 3"/>
</dbReference>
<dbReference type="AlphaFoldDB" id="A0A061FZU4"/>
<evidence type="ECO:0000313" key="11">
    <source>
        <dbReference type="Proteomes" id="UP000026915"/>
    </source>
</evidence>
<dbReference type="NCBIfam" id="TIGR01569">
    <property type="entry name" value="A_tha_TIGR01569"/>
    <property type="match status" value="1"/>
</dbReference>
<dbReference type="Pfam" id="PF04535">
    <property type="entry name" value="CASP_dom"/>
    <property type="match status" value="1"/>
</dbReference>
<feature type="transmembrane region" description="Helical" evidence="8">
    <location>
        <begin position="21"/>
        <end position="43"/>
    </location>
</feature>
<accession>A0A061FZU4</accession>
<comment type="similarity">
    <text evidence="2 8">Belongs to the Casparian strip membrane proteins (CASP) family.</text>
</comment>
<dbReference type="Gramene" id="EOY22593">
    <property type="protein sequence ID" value="EOY22593"/>
    <property type="gene ID" value="TCM_014723"/>
</dbReference>
<dbReference type="InterPro" id="IPR006702">
    <property type="entry name" value="CASP_dom"/>
</dbReference>
<keyword evidence="5 8" id="KW-0812">Transmembrane</keyword>
<evidence type="ECO:0000256" key="6">
    <source>
        <dbReference type="ARBA" id="ARBA00022989"/>
    </source>
</evidence>
<evidence type="ECO:0000256" key="7">
    <source>
        <dbReference type="ARBA" id="ARBA00023136"/>
    </source>
</evidence>
<feature type="transmembrane region" description="Helical" evidence="8">
    <location>
        <begin position="153"/>
        <end position="173"/>
    </location>
</feature>
<feature type="transmembrane region" description="Helical" evidence="8">
    <location>
        <begin position="102"/>
        <end position="127"/>
    </location>
</feature>
<protein>
    <recommendedName>
        <fullName evidence="8">CASP-like protein</fullName>
    </recommendedName>
</protein>
<evidence type="ECO:0000256" key="4">
    <source>
        <dbReference type="ARBA" id="ARBA00022475"/>
    </source>
</evidence>
<feature type="domain" description="Casparian strip membrane protein" evidence="9">
    <location>
        <begin position="22"/>
        <end position="164"/>
    </location>
</feature>
<dbReference type="InterPro" id="IPR044173">
    <property type="entry name" value="CASPL"/>
</dbReference>
<dbReference type="InterPro" id="IPR006459">
    <property type="entry name" value="CASP/CASPL"/>
</dbReference>
<dbReference type="Gramene" id="Tc03v2_t011310.1">
    <property type="protein sequence ID" value="Tc03v2_p011310.1"/>
    <property type="gene ID" value="Tc03v2_g011310"/>
</dbReference>
<evidence type="ECO:0000256" key="1">
    <source>
        <dbReference type="ARBA" id="ARBA00004651"/>
    </source>
</evidence>
<evidence type="ECO:0000256" key="2">
    <source>
        <dbReference type="ARBA" id="ARBA00007651"/>
    </source>
</evidence>
<dbReference type="PANTHER" id="PTHR36488">
    <property type="entry name" value="CASP-LIKE PROTEIN 1U1"/>
    <property type="match status" value="1"/>
</dbReference>
<dbReference type="OrthoDB" id="1904499at2759"/>
<dbReference type="EMBL" id="CM001881">
    <property type="protein sequence ID" value="EOY22593.1"/>
    <property type="molecule type" value="Genomic_DNA"/>
</dbReference>
<evidence type="ECO:0000259" key="9">
    <source>
        <dbReference type="Pfam" id="PF04535"/>
    </source>
</evidence>
<organism evidence="10 11">
    <name type="scientific">Theobroma cacao</name>
    <name type="common">Cacao</name>
    <name type="synonym">Cocoa</name>
    <dbReference type="NCBI Taxonomy" id="3641"/>
    <lineage>
        <taxon>Eukaryota</taxon>
        <taxon>Viridiplantae</taxon>
        <taxon>Streptophyta</taxon>
        <taxon>Embryophyta</taxon>
        <taxon>Tracheophyta</taxon>
        <taxon>Spermatophyta</taxon>
        <taxon>Magnoliopsida</taxon>
        <taxon>eudicotyledons</taxon>
        <taxon>Gunneridae</taxon>
        <taxon>Pentapetalae</taxon>
        <taxon>rosids</taxon>
        <taxon>malvids</taxon>
        <taxon>Malvales</taxon>
        <taxon>Malvaceae</taxon>
        <taxon>Byttnerioideae</taxon>
        <taxon>Theobroma</taxon>
    </lineage>
</organism>
<comment type="subunit">
    <text evidence="3 8">Homodimer and heterodimers.</text>
</comment>
<evidence type="ECO:0000256" key="3">
    <source>
        <dbReference type="ARBA" id="ARBA00011489"/>
    </source>
</evidence>
<evidence type="ECO:0000256" key="5">
    <source>
        <dbReference type="ARBA" id="ARBA00022692"/>
    </source>
</evidence>
<dbReference type="eggNOG" id="ENOG502S695">
    <property type="taxonomic scope" value="Eukaryota"/>
</dbReference>
<keyword evidence="7 8" id="KW-0472">Membrane</keyword>
<keyword evidence="4 8" id="KW-1003">Cell membrane</keyword>
<name>A0A061FZU4_THECC</name>
<dbReference type="OMA" id="GNTHTGW"/>
<dbReference type="GO" id="GO:0005886">
    <property type="term" value="C:plasma membrane"/>
    <property type="evidence" value="ECO:0007669"/>
    <property type="project" value="UniProtKB-SubCell"/>
</dbReference>
<dbReference type="PANTHER" id="PTHR36488:SF8">
    <property type="entry name" value="CASP-LIKE PROTEIN 1U1"/>
    <property type="match status" value="1"/>
</dbReference>
<dbReference type="STRING" id="3641.A0A061FZU4"/>
<keyword evidence="11" id="KW-1185">Reference proteome</keyword>
<evidence type="ECO:0000313" key="10">
    <source>
        <dbReference type="EMBL" id="EOY22593.1"/>
    </source>
</evidence>
<dbReference type="KEGG" id="tcc:18605177"/>
<dbReference type="InParanoid" id="A0A061FZU4"/>